<evidence type="ECO:0000256" key="3">
    <source>
        <dbReference type="ARBA" id="ARBA00022989"/>
    </source>
</evidence>
<evidence type="ECO:0000256" key="2">
    <source>
        <dbReference type="ARBA" id="ARBA00022692"/>
    </source>
</evidence>
<sequence>MACLNQCPAVHARASSASLKGAAFSRTTRAVRGPTRTVTHAGAAENNTVNTATIEKKDRKASPLQRGGTLQGEAAAGKDASDKFKAMAAGESTASLQPQVVDGKFTEPRWKEGRWVLESFRDSKGNMDWDAVITAEMTRRRMLEGNPIPSVNEDPVRFDTSEIPWWAWVRRFHLPEAEKLNGRAAMLGYFLALGVDKLTGVGLLDQQESFLGKVVLHVAVFGVLLFRTTGDFNKYKNLFDEATFYDKQWKASWEGQVRPSEKE</sequence>
<gene>
    <name evidence="6" type="ORF">g.22208</name>
</gene>
<evidence type="ECO:0000256" key="4">
    <source>
        <dbReference type="ARBA" id="ARBA00023136"/>
    </source>
</evidence>
<proteinExistence type="predicted"/>
<feature type="region of interest" description="Disordered" evidence="5">
    <location>
        <begin position="56"/>
        <end position="84"/>
    </location>
</feature>
<name>A0A1D1ZRS2_AUXPR</name>
<keyword evidence="2" id="KW-0812">Transmembrane</keyword>
<protein>
    <submittedName>
        <fullName evidence="6">Uncharacterized protein</fullName>
    </submittedName>
</protein>
<comment type="subcellular location">
    <subcellularLocation>
        <location evidence="1">Membrane</location>
        <topology evidence="1">Multi-pass membrane protein</topology>
    </subcellularLocation>
</comment>
<dbReference type="EMBL" id="GDKF01009075">
    <property type="protein sequence ID" value="JAT69547.1"/>
    <property type="molecule type" value="Transcribed_RNA"/>
</dbReference>
<accession>A0A1D1ZRS2</accession>
<keyword evidence="3" id="KW-1133">Transmembrane helix</keyword>
<evidence type="ECO:0000256" key="1">
    <source>
        <dbReference type="ARBA" id="ARBA00004141"/>
    </source>
</evidence>
<dbReference type="AlphaFoldDB" id="A0A1D1ZRS2"/>
<dbReference type="SUPFAM" id="SSF103511">
    <property type="entry name" value="Chlorophyll a-b binding protein"/>
    <property type="match status" value="1"/>
</dbReference>
<dbReference type="GO" id="GO:0016020">
    <property type="term" value="C:membrane"/>
    <property type="evidence" value="ECO:0007669"/>
    <property type="project" value="UniProtKB-SubCell"/>
</dbReference>
<organism evidence="6">
    <name type="scientific">Auxenochlorella protothecoides</name>
    <name type="common">Green microalga</name>
    <name type="synonym">Chlorella protothecoides</name>
    <dbReference type="NCBI Taxonomy" id="3075"/>
    <lineage>
        <taxon>Eukaryota</taxon>
        <taxon>Viridiplantae</taxon>
        <taxon>Chlorophyta</taxon>
        <taxon>core chlorophytes</taxon>
        <taxon>Trebouxiophyceae</taxon>
        <taxon>Chlorellales</taxon>
        <taxon>Chlorellaceae</taxon>
        <taxon>Auxenochlorella</taxon>
    </lineage>
</organism>
<reference evidence="6" key="1">
    <citation type="submission" date="2015-08" db="EMBL/GenBank/DDBJ databases">
        <authorList>
            <person name="Babu N.S."/>
            <person name="Beckwith C.J."/>
            <person name="Beseler K.G."/>
            <person name="Brison A."/>
            <person name="Carone J.V."/>
            <person name="Caskin T.P."/>
            <person name="Diamond M."/>
            <person name="Durham M.E."/>
            <person name="Foxe J.M."/>
            <person name="Go M."/>
            <person name="Henderson B.A."/>
            <person name="Jones I.B."/>
            <person name="McGettigan J.A."/>
            <person name="Micheletti S.J."/>
            <person name="Nasrallah M.E."/>
            <person name="Ortiz D."/>
            <person name="Piller C.R."/>
            <person name="Privatt S.R."/>
            <person name="Schneider S.L."/>
            <person name="Sharp S."/>
            <person name="Smith T.C."/>
            <person name="Stanton J.D."/>
            <person name="Ullery H.E."/>
            <person name="Wilson R.J."/>
            <person name="Serrano M.G."/>
            <person name="Buck G."/>
            <person name="Lee V."/>
            <person name="Wang Y."/>
            <person name="Carvalho R."/>
            <person name="Voegtly L."/>
            <person name="Shi R."/>
            <person name="Duckworth R."/>
            <person name="Johnson A."/>
            <person name="Loviza R."/>
            <person name="Walstead R."/>
            <person name="Shah Z."/>
            <person name="Kiflezghi M."/>
            <person name="Wade K."/>
            <person name="Ball S.L."/>
            <person name="Bradley K.W."/>
            <person name="Asai D.J."/>
            <person name="Bowman C.A."/>
            <person name="Russell D.A."/>
            <person name="Pope W.H."/>
            <person name="Jacobs-Sera D."/>
            <person name="Hendrix R.W."/>
            <person name="Hatfull G.F."/>
        </authorList>
    </citation>
    <scope>NUCLEOTIDE SEQUENCE</scope>
</reference>
<dbReference type="PANTHER" id="PTHR14154">
    <property type="entry name" value="UPF0041 BRAIN PROTEIN 44-RELATED"/>
    <property type="match status" value="1"/>
</dbReference>
<evidence type="ECO:0000313" key="6">
    <source>
        <dbReference type="EMBL" id="JAT69547.1"/>
    </source>
</evidence>
<keyword evidence="4" id="KW-0472">Membrane</keyword>
<evidence type="ECO:0000256" key="5">
    <source>
        <dbReference type="SAM" id="MobiDB-lite"/>
    </source>
</evidence>